<evidence type="ECO:0000256" key="6">
    <source>
        <dbReference type="ARBA" id="ARBA00022643"/>
    </source>
</evidence>
<dbReference type="AlphaFoldDB" id="A0A520KTG6"/>
<dbReference type="PROSITE" id="PS00789">
    <property type="entry name" value="CHORISMATE_SYNTHASE_3"/>
    <property type="match status" value="1"/>
</dbReference>
<feature type="binding site" evidence="11">
    <location>
        <position position="326"/>
    </location>
    <ligand>
        <name>FMN</name>
        <dbReference type="ChEBI" id="CHEBI:58210"/>
    </ligand>
</feature>
<keyword evidence="7 11" id="KW-0274">FAD</keyword>
<comment type="catalytic activity">
    <reaction evidence="11 12">
        <text>5-O-(1-carboxyvinyl)-3-phosphoshikimate = chorismate + phosphate</text>
        <dbReference type="Rhea" id="RHEA:21020"/>
        <dbReference type="ChEBI" id="CHEBI:29748"/>
        <dbReference type="ChEBI" id="CHEBI:43474"/>
        <dbReference type="ChEBI" id="CHEBI:57701"/>
        <dbReference type="EC" id="4.2.3.5"/>
    </reaction>
</comment>
<comment type="function">
    <text evidence="11">Catalyzes the anti-1,4-elimination of the C-3 phosphate and the C-6 proR hydrogen from 5-enolpyruvylshikimate-3-phosphate (EPSP) to yield chorismate, which is the branch point compound that serves as the starting substrate for the three terminal pathways of aromatic amino acid biosynthesis. This reaction introduces a second double bond into the aromatic ring system.</text>
</comment>
<name>A0A520KTG6_METT2</name>
<comment type="cofactor">
    <cofactor evidence="11 12">
        <name>FMNH2</name>
        <dbReference type="ChEBI" id="CHEBI:57618"/>
    </cofactor>
    <text evidence="11 12">Reduced FMN (FMNH(2)).</text>
</comment>
<feature type="binding site" evidence="11">
    <location>
        <position position="53"/>
    </location>
    <ligand>
        <name>NADP(+)</name>
        <dbReference type="ChEBI" id="CHEBI:58349"/>
    </ligand>
</feature>
<feature type="binding site" evidence="11">
    <location>
        <position position="47"/>
    </location>
    <ligand>
        <name>NADP(+)</name>
        <dbReference type="ChEBI" id="CHEBI:58349"/>
    </ligand>
</feature>
<evidence type="ECO:0000256" key="2">
    <source>
        <dbReference type="ARBA" id="ARBA00008014"/>
    </source>
</evidence>
<dbReference type="PROSITE" id="PS00788">
    <property type="entry name" value="CHORISMATE_SYNTHASE_2"/>
    <property type="match status" value="1"/>
</dbReference>
<dbReference type="HAMAP" id="MF_00300">
    <property type="entry name" value="Chorismate_synth"/>
    <property type="match status" value="1"/>
</dbReference>
<dbReference type="InterPro" id="IPR035904">
    <property type="entry name" value="Chorismate_synth_AroC_sf"/>
</dbReference>
<dbReference type="FunFam" id="3.60.150.10:FF:000002">
    <property type="entry name" value="Chorismate synthase"/>
    <property type="match status" value="1"/>
</dbReference>
<dbReference type="NCBIfam" id="NF003793">
    <property type="entry name" value="PRK05382.1"/>
    <property type="match status" value="1"/>
</dbReference>
<dbReference type="PANTHER" id="PTHR21085">
    <property type="entry name" value="CHORISMATE SYNTHASE"/>
    <property type="match status" value="1"/>
</dbReference>
<protein>
    <recommendedName>
        <fullName evidence="3 11">Chorismate synthase</fullName>
        <shortName evidence="11">CS</shortName>
        <ecNumber evidence="3 11">4.2.3.5</ecNumber>
    </recommendedName>
    <alternativeName>
        <fullName evidence="11">5-enolpyruvylshikimate-3-phosphate phospholyase</fullName>
    </alternativeName>
</protein>
<evidence type="ECO:0000256" key="3">
    <source>
        <dbReference type="ARBA" id="ARBA00013036"/>
    </source>
</evidence>
<evidence type="ECO:0000256" key="10">
    <source>
        <dbReference type="ARBA" id="ARBA00023239"/>
    </source>
</evidence>
<dbReference type="InterPro" id="IPR000453">
    <property type="entry name" value="Chorismate_synth"/>
</dbReference>
<feature type="binding site" evidence="11">
    <location>
        <begin position="299"/>
        <end position="303"/>
    </location>
    <ligand>
        <name>FMN</name>
        <dbReference type="ChEBI" id="CHEBI:58210"/>
    </ligand>
</feature>
<dbReference type="EC" id="4.2.3.5" evidence="3 11"/>
<dbReference type="GO" id="GO:0010181">
    <property type="term" value="F:FMN binding"/>
    <property type="evidence" value="ECO:0007669"/>
    <property type="project" value="TreeGrafter"/>
</dbReference>
<comment type="caution">
    <text evidence="11">Lacks conserved residue(s) required for the propagation of feature annotation.</text>
</comment>
<keyword evidence="5 11" id="KW-0285">Flavoprotein</keyword>
<evidence type="ECO:0000256" key="9">
    <source>
        <dbReference type="ARBA" id="ARBA00023141"/>
    </source>
</evidence>
<dbReference type="PROSITE" id="PS00787">
    <property type="entry name" value="CHORISMATE_SYNTHASE_1"/>
    <property type="match status" value="1"/>
</dbReference>
<feature type="binding site" evidence="11">
    <location>
        <position position="284"/>
    </location>
    <ligand>
        <name>FMN</name>
        <dbReference type="ChEBI" id="CHEBI:58210"/>
    </ligand>
</feature>
<comment type="similarity">
    <text evidence="2 11 12">Belongs to the chorismate synthase family.</text>
</comment>
<evidence type="ECO:0000256" key="1">
    <source>
        <dbReference type="ARBA" id="ARBA00005044"/>
    </source>
</evidence>
<keyword evidence="9 11" id="KW-0057">Aromatic amino acid biosynthesis</keyword>
<dbReference type="Proteomes" id="UP000317158">
    <property type="component" value="Unassembled WGS sequence"/>
</dbReference>
<feature type="binding site" evidence="11">
    <location>
        <begin position="124"/>
        <end position="126"/>
    </location>
    <ligand>
        <name>FMN</name>
        <dbReference type="ChEBI" id="CHEBI:58210"/>
    </ligand>
</feature>
<dbReference type="Pfam" id="PF01264">
    <property type="entry name" value="Chorismate_synt"/>
    <property type="match status" value="1"/>
</dbReference>
<accession>A0A520KTG6</accession>
<evidence type="ECO:0000256" key="8">
    <source>
        <dbReference type="ARBA" id="ARBA00022857"/>
    </source>
</evidence>
<keyword evidence="8 11" id="KW-0521">NADP</keyword>
<comment type="pathway">
    <text evidence="1 11 12">Metabolic intermediate biosynthesis; chorismate biosynthesis; chorismate from D-erythrose 4-phosphate and phosphoenolpyruvate: step 7/7.</text>
</comment>
<comment type="caution">
    <text evidence="13">The sequence shown here is derived from an EMBL/GenBank/DDBJ whole genome shotgun (WGS) entry which is preliminary data.</text>
</comment>
<evidence type="ECO:0000313" key="13">
    <source>
        <dbReference type="EMBL" id="RZN65383.1"/>
    </source>
</evidence>
<reference evidence="13 14" key="1">
    <citation type="journal article" date="2019" name="Nat. Microbiol.">
        <title>Wide diversity of methane and short-chain alkane metabolisms in uncultured archaea.</title>
        <authorList>
            <person name="Borrel G."/>
            <person name="Adam P.S."/>
            <person name="McKay L.J."/>
            <person name="Chen L.X."/>
            <person name="Sierra-Garcia I.N."/>
            <person name="Sieber C.M."/>
            <person name="Letourneur Q."/>
            <person name="Ghozlane A."/>
            <person name="Andersen G.L."/>
            <person name="Li W.J."/>
            <person name="Hallam S.J."/>
            <person name="Muyzer G."/>
            <person name="de Oliveira V.M."/>
            <person name="Inskeep W.P."/>
            <person name="Banfield J.F."/>
            <person name="Gribaldo S."/>
        </authorList>
    </citation>
    <scope>NUCLEOTIDE SEQUENCE [LARGE SCALE GENOMIC DNA]</scope>
    <source>
        <strain evidence="13">NM1a</strain>
    </source>
</reference>
<keyword evidence="10 11" id="KW-0456">Lyase</keyword>
<evidence type="ECO:0000256" key="4">
    <source>
        <dbReference type="ARBA" id="ARBA00022605"/>
    </source>
</evidence>
<evidence type="ECO:0000256" key="11">
    <source>
        <dbReference type="HAMAP-Rule" id="MF_00300"/>
    </source>
</evidence>
<dbReference type="GO" id="GO:0009073">
    <property type="term" value="P:aromatic amino acid family biosynthetic process"/>
    <property type="evidence" value="ECO:0007669"/>
    <property type="project" value="UniProtKB-KW"/>
</dbReference>
<dbReference type="PIRSF" id="PIRSF001456">
    <property type="entry name" value="Chorismate_synth"/>
    <property type="match status" value="1"/>
</dbReference>
<proteinExistence type="inferred from homology"/>
<gene>
    <name evidence="11" type="primary">aroC</name>
    <name evidence="13" type="ORF">EF806_00335</name>
</gene>
<evidence type="ECO:0000256" key="5">
    <source>
        <dbReference type="ARBA" id="ARBA00022630"/>
    </source>
</evidence>
<keyword evidence="6 11" id="KW-0288">FMN</keyword>
<dbReference type="InterPro" id="IPR020541">
    <property type="entry name" value="Chorismate_synthase_CS"/>
</dbReference>
<evidence type="ECO:0000313" key="14">
    <source>
        <dbReference type="Proteomes" id="UP000317158"/>
    </source>
</evidence>
<dbReference type="Gene3D" id="3.60.150.10">
    <property type="entry name" value="Chorismate synthase AroC"/>
    <property type="match status" value="1"/>
</dbReference>
<organism evidence="13 14">
    <name type="scientific">Methanoliparum thermophilum</name>
    <dbReference type="NCBI Taxonomy" id="2491083"/>
    <lineage>
        <taxon>Archaea</taxon>
        <taxon>Methanobacteriati</taxon>
        <taxon>Methanobacteriota</taxon>
        <taxon>Candidatus Methanoliparia</taxon>
        <taxon>Candidatus Methanoliparales</taxon>
        <taxon>Candidatus Methanoliparaceae</taxon>
        <taxon>Candidatus Methanoliparum</taxon>
    </lineage>
</organism>
<keyword evidence="4 11" id="KW-0028">Amino-acid biosynthesis</keyword>
<dbReference type="CDD" id="cd07304">
    <property type="entry name" value="Chorismate_synthase"/>
    <property type="match status" value="1"/>
</dbReference>
<dbReference type="PANTHER" id="PTHR21085:SF0">
    <property type="entry name" value="CHORISMATE SYNTHASE"/>
    <property type="match status" value="1"/>
</dbReference>
<dbReference type="GO" id="GO:0009423">
    <property type="term" value="P:chorismate biosynthetic process"/>
    <property type="evidence" value="ECO:0007669"/>
    <property type="project" value="UniProtKB-UniRule"/>
</dbReference>
<sequence>MGNTFGNLFKVTSWGESHGYAVGVVIDGCPAGLSLTKEDIQNELNKRRPGRSKLSSQRREKDEPLILSGIFDGKTTGMPISVIVKNEDIVSENYDDIKDILRPGHADYTYWKKYGIRDYRGGGRSSGRETVARVIAGSIAKKILLMNGVEVVAHVVQIGKIKARPMSFQDIKSNIEKNSVRCADLDAAISMTDVINDAKDKGDSVGGIVEIICRGAPPGLGEPVFDKLDADLAKSLMSIGAVKGVEIGLGFNYKDKLGSMVNDEFFLENGDIKTRSNNSGGILGGISTGDDIVCRIVVKPTPSISKPQKTVDISKMRETNIAIKGRHDPCICPRICPVAESMVSIVIVDHMLLANKIEKGGI</sequence>
<dbReference type="GO" id="GO:0005829">
    <property type="term" value="C:cytosol"/>
    <property type="evidence" value="ECO:0007669"/>
    <property type="project" value="TreeGrafter"/>
</dbReference>
<dbReference type="GO" id="GO:0004107">
    <property type="term" value="F:chorismate synthase activity"/>
    <property type="evidence" value="ECO:0007669"/>
    <property type="project" value="UniProtKB-UniRule"/>
</dbReference>
<dbReference type="SUPFAM" id="SSF103263">
    <property type="entry name" value="Chorismate synthase, AroC"/>
    <property type="match status" value="1"/>
</dbReference>
<dbReference type="EMBL" id="RXIF01000002">
    <property type="protein sequence ID" value="RZN65383.1"/>
    <property type="molecule type" value="Genomic_DNA"/>
</dbReference>
<dbReference type="UniPathway" id="UPA00053">
    <property type="reaction ID" value="UER00090"/>
</dbReference>
<evidence type="ECO:0000256" key="12">
    <source>
        <dbReference type="RuleBase" id="RU000605"/>
    </source>
</evidence>
<dbReference type="GO" id="GO:0008652">
    <property type="term" value="P:amino acid biosynthetic process"/>
    <property type="evidence" value="ECO:0007669"/>
    <property type="project" value="UniProtKB-KW"/>
</dbReference>
<evidence type="ECO:0000256" key="7">
    <source>
        <dbReference type="ARBA" id="ARBA00022827"/>
    </source>
</evidence>
<dbReference type="NCBIfam" id="TIGR00033">
    <property type="entry name" value="aroC"/>
    <property type="match status" value="1"/>
</dbReference>